<evidence type="ECO:0000313" key="2">
    <source>
        <dbReference type="Proteomes" id="UP001642484"/>
    </source>
</evidence>
<evidence type="ECO:0000313" key="1">
    <source>
        <dbReference type="EMBL" id="CAK8995989.1"/>
    </source>
</evidence>
<proteinExistence type="predicted"/>
<accession>A0ABP0I3G8</accession>
<dbReference type="PANTHER" id="PTHR24171:SF8">
    <property type="entry name" value="BRCA1-ASSOCIATED RING DOMAIN PROTEIN 1"/>
    <property type="match status" value="1"/>
</dbReference>
<comment type="caution">
    <text evidence="1">The sequence shown here is derived from an EMBL/GenBank/DDBJ whole genome shotgun (WGS) entry which is preliminary data.</text>
</comment>
<organism evidence="1 2">
    <name type="scientific">Durusdinium trenchii</name>
    <dbReference type="NCBI Taxonomy" id="1381693"/>
    <lineage>
        <taxon>Eukaryota</taxon>
        <taxon>Sar</taxon>
        <taxon>Alveolata</taxon>
        <taxon>Dinophyceae</taxon>
        <taxon>Suessiales</taxon>
        <taxon>Symbiodiniaceae</taxon>
        <taxon>Durusdinium</taxon>
    </lineage>
</organism>
<name>A0ABP0I3G8_9DINO</name>
<dbReference type="PANTHER" id="PTHR24171">
    <property type="entry name" value="ANKYRIN REPEAT DOMAIN-CONTAINING PROTEIN 39-RELATED"/>
    <property type="match status" value="1"/>
</dbReference>
<reference evidence="1 2" key="1">
    <citation type="submission" date="2024-02" db="EMBL/GenBank/DDBJ databases">
        <authorList>
            <person name="Chen Y."/>
            <person name="Shah S."/>
            <person name="Dougan E. K."/>
            <person name="Thang M."/>
            <person name="Chan C."/>
        </authorList>
    </citation>
    <scope>NUCLEOTIDE SEQUENCE [LARGE SCALE GENOMIC DNA]</scope>
</reference>
<dbReference type="Gene3D" id="1.25.40.20">
    <property type="entry name" value="Ankyrin repeat-containing domain"/>
    <property type="match status" value="1"/>
</dbReference>
<dbReference type="Proteomes" id="UP001642484">
    <property type="component" value="Unassembled WGS sequence"/>
</dbReference>
<dbReference type="InterPro" id="IPR002110">
    <property type="entry name" value="Ankyrin_rpt"/>
</dbReference>
<dbReference type="EMBL" id="CAXAMN010001736">
    <property type="protein sequence ID" value="CAK8995989.1"/>
    <property type="molecule type" value="Genomic_DNA"/>
</dbReference>
<dbReference type="Pfam" id="PF00023">
    <property type="entry name" value="Ank"/>
    <property type="match status" value="1"/>
</dbReference>
<keyword evidence="2" id="KW-1185">Reference proteome</keyword>
<dbReference type="PROSITE" id="PS50297">
    <property type="entry name" value="ANK_REP_REGION"/>
    <property type="match status" value="1"/>
</dbReference>
<gene>
    <name evidence="1" type="ORF">CCMP2556_LOCUS4267</name>
</gene>
<dbReference type="PROSITE" id="PS50088">
    <property type="entry name" value="ANK_REPEAT"/>
    <property type="match status" value="2"/>
</dbReference>
<dbReference type="SMART" id="SM00248">
    <property type="entry name" value="ANK"/>
    <property type="match status" value="3"/>
</dbReference>
<dbReference type="Pfam" id="PF12796">
    <property type="entry name" value="Ank_2"/>
    <property type="match status" value="1"/>
</dbReference>
<dbReference type="InterPro" id="IPR036770">
    <property type="entry name" value="Ankyrin_rpt-contain_sf"/>
</dbReference>
<protein>
    <submittedName>
        <fullName evidence="1">Uncharacterized protein</fullName>
    </submittedName>
</protein>
<dbReference type="SUPFAM" id="SSF48403">
    <property type="entry name" value="Ankyrin repeat"/>
    <property type="match status" value="1"/>
</dbReference>
<sequence length="849" mass="95514">MATSSLWSDTSDATPDEVEATVTPEGGVLAVNEVGQANWKEAKRKVLAKNEVSFKKKKKKKRIRQLEEGFKADLVLKQLDGGGIHGQQNHQESTPPLWSWPSVNAAELAKDIGVNRLHHAVKAGDIENVEVLLDEYPELIEEEDQDQDSFRCAPLQVAAYHGHLPVVQLLLQRRAKVHAVGESEMRWQALHLAGLEGHKDIVEFLLQSRADCDQKDTFGRTALELAKSEAGKHLITYGARDIHKFKENLVVILQREGHDATDIVRSLLVEAVAVSRRQDDDPKGLAFEYWTQKAPLAERLHVVLSECYRSKDPLRRGSLKATEETRVLLENLKLRELAGQNLLHTPEIKVQLKVLQYLDASLACDIDLLRALATTANEDTLATDTVTAIISAAWLQTRGRVIAEIMLNGINVILLCYVSFGFRNQKGSAPLVVLKVLICIHMKMVLEELAQQLEALGIRVQLLWTRRSEKGWIALPPFLDVDNLADLAYQVVGCVALFRQLDHAGLEKPFMAIFSACAWLRFCSTLRGEPWFGLRILPIISALRDTVGFFFFAFVCVCAATHAYYNLQVRDEDYPIYDAFLQVVRLGLFADFDLFEFQGTDPIFKQNNAQWEPEDPSPKEMGDDYIYIHIIFFGTGICITILLMNLLIGVLGSNFDLYQDHAPQLFNQARAKFLLEIRSRPFGRCLGWLRRRSSGPAWVGQLASCVYAIGYCLQAFFHLVLILCTLPLFCSLVLFCSWSGLCLTFVKLVEGAFGRSTEGCYIWVLQREEPEELRSIHALVKEQINDVKKTQEERFAEIDSKLSRLTQLVENKSVNRGSSKVSPLLTPQAPKSPQSAAQARMSSFVPRMG</sequence>